<evidence type="ECO:0000313" key="1">
    <source>
        <dbReference type="EMBL" id="PWN06590.1"/>
    </source>
</evidence>
<name>A0A316TQB5_9BACT</name>
<protein>
    <recommendedName>
        <fullName evidence="3">Lipid A deacylase LpxR family protein</fullName>
    </recommendedName>
</protein>
<sequence length="316" mass="35269">MVLLSLFMAHLAMGQHAIKKPLKNELRVTSVNDNYAPPFRDRYFTNGLSITYSRATEGTFLEKITKSEETAKSIIRIGISHEIYTPENISETNPLSNDRPYAGYLFTNITVNTFWESKNSLRLALHTGIIGPLAAGGSVQAWWHKLINQEQPQGWESQIGNEPVINFGLTYGRSWTLSQKFDVISTAGAETGTGFNNLYAGVTVRAGEIRPMDRSAITASMPETGTMPDFRKNEWYLLFGIKNTFVIHNTLIEGNLFRPSKNGHTQSAEFYLFDIITGFAYSTNAVTWKATVHRLSPELAGGGNHTFASLEMAVRF</sequence>
<proteinExistence type="predicted"/>
<dbReference type="Pfam" id="PF09982">
    <property type="entry name" value="LpxR"/>
    <property type="match status" value="1"/>
</dbReference>
<organism evidence="1 2">
    <name type="scientific">Rhodohalobacter mucosus</name>
    <dbReference type="NCBI Taxonomy" id="2079485"/>
    <lineage>
        <taxon>Bacteria</taxon>
        <taxon>Pseudomonadati</taxon>
        <taxon>Balneolota</taxon>
        <taxon>Balneolia</taxon>
        <taxon>Balneolales</taxon>
        <taxon>Balneolaceae</taxon>
        <taxon>Rhodohalobacter</taxon>
    </lineage>
</organism>
<dbReference type="AlphaFoldDB" id="A0A316TQB5"/>
<dbReference type="EMBL" id="QGGB01000006">
    <property type="protein sequence ID" value="PWN06590.1"/>
    <property type="molecule type" value="Genomic_DNA"/>
</dbReference>
<comment type="caution">
    <text evidence="1">The sequence shown here is derived from an EMBL/GenBank/DDBJ whole genome shotgun (WGS) entry which is preliminary data.</text>
</comment>
<gene>
    <name evidence="1" type="ORF">DDZ15_08720</name>
</gene>
<accession>A0A316TQB5</accession>
<evidence type="ECO:0008006" key="3">
    <source>
        <dbReference type="Google" id="ProtNLM"/>
    </source>
</evidence>
<dbReference type="InterPro" id="IPR037107">
    <property type="entry name" value="Put_OMP_sf"/>
</dbReference>
<dbReference type="Proteomes" id="UP000245533">
    <property type="component" value="Unassembled WGS sequence"/>
</dbReference>
<dbReference type="Gene3D" id="2.40.128.140">
    <property type="entry name" value="Outer membrane protein"/>
    <property type="match status" value="1"/>
</dbReference>
<keyword evidence="2" id="KW-1185">Reference proteome</keyword>
<dbReference type="InterPro" id="IPR018707">
    <property type="entry name" value="LpxR"/>
</dbReference>
<evidence type="ECO:0000313" key="2">
    <source>
        <dbReference type="Proteomes" id="UP000245533"/>
    </source>
</evidence>
<reference evidence="1 2" key="1">
    <citation type="submission" date="2018-05" db="EMBL/GenBank/DDBJ databases">
        <title>Rhodohalobacter halophilus gen. nov., sp. nov., a moderately halophilic member of the family Balneolaceae.</title>
        <authorList>
            <person name="Liu Z.-W."/>
        </authorList>
    </citation>
    <scope>NUCLEOTIDE SEQUENCE [LARGE SCALE GENOMIC DNA]</scope>
    <source>
        <strain evidence="1 2">8A47</strain>
    </source>
</reference>